<dbReference type="InterPro" id="IPR025337">
    <property type="entry name" value="Questin_oxidase-like"/>
</dbReference>
<name>A0A9X0CB10_9EURO</name>
<evidence type="ECO:0000256" key="1">
    <source>
        <dbReference type="ARBA" id="ARBA00023002"/>
    </source>
</evidence>
<evidence type="ECO:0000313" key="2">
    <source>
        <dbReference type="EMBL" id="KAJ5519929.1"/>
    </source>
</evidence>
<dbReference type="OrthoDB" id="10004862at2759"/>
<proteinExistence type="predicted"/>
<dbReference type="Proteomes" id="UP001149954">
    <property type="component" value="Unassembled WGS sequence"/>
</dbReference>
<organism evidence="2 3">
    <name type="scientific">Penicillium fimorum</name>
    <dbReference type="NCBI Taxonomy" id="1882269"/>
    <lineage>
        <taxon>Eukaryota</taxon>
        <taxon>Fungi</taxon>
        <taxon>Dikarya</taxon>
        <taxon>Ascomycota</taxon>
        <taxon>Pezizomycotina</taxon>
        <taxon>Eurotiomycetes</taxon>
        <taxon>Eurotiomycetidae</taxon>
        <taxon>Eurotiales</taxon>
        <taxon>Aspergillaceae</taxon>
        <taxon>Penicillium</taxon>
    </lineage>
</organism>
<sequence length="96" mass="10551">MHALPWASPCMTPAPTIAIMHMGLGVDFNQPSILAEGLAETVVHNEPWCTEYHELCRAMKASVTTADRLSLLDVYNAYTKDLCDNQLHGLGPRCPV</sequence>
<evidence type="ECO:0000313" key="3">
    <source>
        <dbReference type="Proteomes" id="UP001149954"/>
    </source>
</evidence>
<reference evidence="2" key="1">
    <citation type="submission" date="2022-12" db="EMBL/GenBank/DDBJ databases">
        <authorList>
            <person name="Petersen C."/>
        </authorList>
    </citation>
    <scope>NUCLEOTIDE SEQUENCE</scope>
    <source>
        <strain evidence="2">IBT 29495</strain>
    </source>
</reference>
<reference evidence="2" key="2">
    <citation type="journal article" date="2023" name="IMA Fungus">
        <title>Comparative genomic study of the Penicillium genus elucidates a diverse pangenome and 15 lateral gene transfer events.</title>
        <authorList>
            <person name="Petersen C."/>
            <person name="Sorensen T."/>
            <person name="Nielsen M.R."/>
            <person name="Sondergaard T.E."/>
            <person name="Sorensen J.L."/>
            <person name="Fitzpatrick D.A."/>
            <person name="Frisvad J.C."/>
            <person name="Nielsen K.L."/>
        </authorList>
    </citation>
    <scope>NUCLEOTIDE SEQUENCE</scope>
    <source>
        <strain evidence="2">IBT 29495</strain>
    </source>
</reference>
<gene>
    <name evidence="2" type="ORF">N7463_000382</name>
</gene>
<accession>A0A9X0CB10</accession>
<dbReference type="AlphaFoldDB" id="A0A9X0CB10"/>
<dbReference type="Pfam" id="PF14027">
    <property type="entry name" value="Questin_oxidase"/>
    <property type="match status" value="1"/>
</dbReference>
<comment type="caution">
    <text evidence="2">The sequence shown here is derived from an EMBL/GenBank/DDBJ whole genome shotgun (WGS) entry which is preliminary data.</text>
</comment>
<keyword evidence="1" id="KW-0560">Oxidoreductase</keyword>
<dbReference type="GO" id="GO:0016491">
    <property type="term" value="F:oxidoreductase activity"/>
    <property type="evidence" value="ECO:0007669"/>
    <property type="project" value="UniProtKB-KW"/>
</dbReference>
<protein>
    <submittedName>
        <fullName evidence="2">HypA-like protein</fullName>
    </submittedName>
</protein>
<keyword evidence="3" id="KW-1185">Reference proteome</keyword>
<dbReference type="EMBL" id="JAPWDS010000001">
    <property type="protein sequence ID" value="KAJ5519929.1"/>
    <property type="molecule type" value="Genomic_DNA"/>
</dbReference>